<dbReference type="AlphaFoldDB" id="A0A1I8Q6R5"/>
<proteinExistence type="predicted"/>
<gene>
    <name evidence="1" type="primary">106083979</name>
</gene>
<dbReference type="EnsemblMetazoa" id="SCAU014405-RA">
    <property type="protein sequence ID" value="SCAU014405-PA"/>
    <property type="gene ID" value="SCAU014405"/>
</dbReference>
<name>A0A1I8Q6R5_STOCA</name>
<dbReference type="OrthoDB" id="6340140at2759"/>
<sequence length="202" mass="22935">MSSHQTSSTTKLNRKCQFTTTLILLAVLWTMLFTGAMARPSLDALLAKQNDVSQLFLDDLLASGNGDKIFHGLKRHHSNAKQPNYLAKWPGLRDLVLTIDYDGDDDTASPMETAEFLERLHQLTGNPPYDLFDDIRDNSEDDGLDMGNNSAKVLKSPNNQLNFKEHNTKKNVQFRKQYMSPCHFKICNMGRKRNARLLGTNY</sequence>
<reference evidence="1" key="2">
    <citation type="submission" date="2020-05" db="UniProtKB">
        <authorList>
            <consortium name="EnsemblMetazoa"/>
        </authorList>
    </citation>
    <scope>IDENTIFICATION</scope>
    <source>
        <strain evidence="1">USDA</strain>
    </source>
</reference>
<reference evidence="2" key="1">
    <citation type="submission" date="2015-05" db="EMBL/GenBank/DDBJ databases">
        <authorList>
            <person name="Wilson R.K."/>
            <person name="Warren W.C."/>
            <person name="Olafson P."/>
        </authorList>
    </citation>
    <scope>NUCLEOTIDE SEQUENCE [LARGE SCALE GENOMIC DNA]</scope>
    <source>
        <strain evidence="2">USDA</strain>
    </source>
</reference>
<protein>
    <submittedName>
        <fullName evidence="1">Uncharacterized protein</fullName>
    </submittedName>
</protein>
<dbReference type="Proteomes" id="UP000095300">
    <property type="component" value="Unassembled WGS sequence"/>
</dbReference>
<organism evidence="1 2">
    <name type="scientific">Stomoxys calcitrans</name>
    <name type="common">Stable fly</name>
    <name type="synonym">Conops calcitrans</name>
    <dbReference type="NCBI Taxonomy" id="35570"/>
    <lineage>
        <taxon>Eukaryota</taxon>
        <taxon>Metazoa</taxon>
        <taxon>Ecdysozoa</taxon>
        <taxon>Arthropoda</taxon>
        <taxon>Hexapoda</taxon>
        <taxon>Insecta</taxon>
        <taxon>Pterygota</taxon>
        <taxon>Neoptera</taxon>
        <taxon>Endopterygota</taxon>
        <taxon>Diptera</taxon>
        <taxon>Brachycera</taxon>
        <taxon>Muscomorpha</taxon>
        <taxon>Muscoidea</taxon>
        <taxon>Muscidae</taxon>
        <taxon>Stomoxys</taxon>
    </lineage>
</organism>
<keyword evidence="2" id="KW-1185">Reference proteome</keyword>
<evidence type="ECO:0000313" key="1">
    <source>
        <dbReference type="EnsemblMetazoa" id="SCAU014405-PA"/>
    </source>
</evidence>
<dbReference type="EnsemblMetazoa" id="SCAU014405-RC">
    <property type="protein sequence ID" value="SCAU014405-PC"/>
    <property type="gene ID" value="SCAU014405"/>
</dbReference>
<accession>A0A1I8Q6R5</accession>
<dbReference type="VEuPathDB" id="VectorBase:SCAU014405"/>
<evidence type="ECO:0000313" key="2">
    <source>
        <dbReference type="Proteomes" id="UP000095300"/>
    </source>
</evidence>